<dbReference type="PANTHER" id="PTHR30572:SF4">
    <property type="entry name" value="ABC TRANSPORTER PERMEASE YTRF"/>
    <property type="match status" value="1"/>
</dbReference>
<evidence type="ECO:0000256" key="7">
    <source>
        <dbReference type="SAM" id="Phobius"/>
    </source>
</evidence>
<dbReference type="GO" id="GO:0022857">
    <property type="term" value="F:transmembrane transporter activity"/>
    <property type="evidence" value="ECO:0007669"/>
    <property type="project" value="TreeGrafter"/>
</dbReference>
<feature type="transmembrane region" description="Helical" evidence="7">
    <location>
        <begin position="317"/>
        <end position="350"/>
    </location>
</feature>
<evidence type="ECO:0000256" key="2">
    <source>
        <dbReference type="ARBA" id="ARBA00022475"/>
    </source>
</evidence>
<evidence type="ECO:0000259" key="9">
    <source>
        <dbReference type="Pfam" id="PF12704"/>
    </source>
</evidence>
<keyword evidence="4 7" id="KW-1133">Transmembrane helix</keyword>
<evidence type="ECO:0000256" key="1">
    <source>
        <dbReference type="ARBA" id="ARBA00004651"/>
    </source>
</evidence>
<dbReference type="InterPro" id="IPR025857">
    <property type="entry name" value="MacB_PCD"/>
</dbReference>
<dbReference type="Pfam" id="PF02687">
    <property type="entry name" value="FtsX"/>
    <property type="match status" value="1"/>
</dbReference>
<reference evidence="10" key="2">
    <citation type="submission" date="2023-03" db="EMBL/GenBank/DDBJ databases">
        <authorList>
            <person name="Zhang Z."/>
        </authorList>
    </citation>
    <scope>NUCLEOTIDE SEQUENCE</scope>
    <source>
        <strain evidence="10">DSA</strain>
    </source>
</reference>
<evidence type="ECO:0000256" key="4">
    <source>
        <dbReference type="ARBA" id="ARBA00022989"/>
    </source>
</evidence>
<proteinExistence type="inferred from homology"/>
<organism evidence="10 11">
    <name type="scientific">Desulforamulus aquiferis</name>
    <dbReference type="NCBI Taxonomy" id="1397668"/>
    <lineage>
        <taxon>Bacteria</taxon>
        <taxon>Bacillati</taxon>
        <taxon>Bacillota</taxon>
        <taxon>Clostridia</taxon>
        <taxon>Eubacteriales</taxon>
        <taxon>Peptococcaceae</taxon>
        <taxon>Desulforamulus</taxon>
    </lineage>
</organism>
<comment type="caution">
    <text evidence="10">The sequence shown here is derived from an EMBL/GenBank/DDBJ whole genome shotgun (WGS) entry which is preliminary data.</text>
</comment>
<evidence type="ECO:0000313" key="10">
    <source>
        <dbReference type="EMBL" id="MDO7785621.1"/>
    </source>
</evidence>
<keyword evidence="5 7" id="KW-0472">Membrane</keyword>
<evidence type="ECO:0000313" key="11">
    <source>
        <dbReference type="Proteomes" id="UP001172911"/>
    </source>
</evidence>
<feature type="domain" description="MacB-like periplasmic core" evidence="9">
    <location>
        <begin position="21"/>
        <end position="226"/>
    </location>
</feature>
<dbReference type="InterPro" id="IPR003838">
    <property type="entry name" value="ABC3_permease_C"/>
</dbReference>
<comment type="subcellular location">
    <subcellularLocation>
        <location evidence="1">Cell membrane</location>
        <topology evidence="1">Multi-pass membrane protein</topology>
    </subcellularLocation>
</comment>
<name>A0AAW7Z879_9FIRM</name>
<dbReference type="EMBL" id="JARPTC010000001">
    <property type="protein sequence ID" value="MDO7785621.1"/>
    <property type="molecule type" value="Genomic_DNA"/>
</dbReference>
<sequence>MNFSEYLLIAVEGIRNNKLRSFLTTLGIVIGIAAVIAVVAIGQAGRAMIMKEMENYGTNLFEVYVNYREGEYSTGRDFDMVDVSVIKNLVPEVKYLAPVRYHQAKMRGPLGEKGVQIIGTTADYLNIRNLEMQWGKFFNDEDETVARRVVVLDADLANEIFGPENPVGQRVIFNDTSVVVVGVLKKGDSVLGFDSSKRAYVPISVLHNATRWTVINQLVGSASERDMVYQAMDRTKLILERRHNAPPNRYAVFSMEQEMQSASKITGIMTLVIGSIAAISLLVGGIGVMNIMLVSVTERTREIGIRMALGAKRRDILVQFLIEAIVLCILGGIIGIIIGCGGAMLVAKVFNWPSLISWWIVLAAFTFSAGVGMFFGIYPANQASKLDPIVALRRD</sequence>
<evidence type="ECO:0000256" key="6">
    <source>
        <dbReference type="ARBA" id="ARBA00038076"/>
    </source>
</evidence>
<evidence type="ECO:0000259" key="8">
    <source>
        <dbReference type="Pfam" id="PF02687"/>
    </source>
</evidence>
<keyword evidence="3 7" id="KW-0812">Transmembrane</keyword>
<dbReference type="InterPro" id="IPR050250">
    <property type="entry name" value="Macrolide_Exporter_MacB"/>
</dbReference>
<dbReference type="GO" id="GO:0005886">
    <property type="term" value="C:plasma membrane"/>
    <property type="evidence" value="ECO:0007669"/>
    <property type="project" value="UniProtKB-SubCell"/>
</dbReference>
<keyword evidence="2" id="KW-1003">Cell membrane</keyword>
<keyword evidence="11" id="KW-1185">Reference proteome</keyword>
<gene>
    <name evidence="10" type="ORF">P6N53_00025</name>
</gene>
<evidence type="ECO:0000256" key="5">
    <source>
        <dbReference type="ARBA" id="ARBA00023136"/>
    </source>
</evidence>
<feature type="transmembrane region" description="Helical" evidence="7">
    <location>
        <begin position="356"/>
        <end position="378"/>
    </location>
</feature>
<comment type="similarity">
    <text evidence="6">Belongs to the ABC-4 integral membrane protein family.</text>
</comment>
<accession>A0AAW7Z879</accession>
<reference evidence="10" key="1">
    <citation type="journal article" date="2023" name="J. Hazard. Mater.">
        <title>Anaerobic biodegradation of pyrene and benzo[a]pyrene by a new sulfate-reducing Desulforamulus aquiferis strain DSA.</title>
        <authorList>
            <person name="Zhang Z."/>
            <person name="Sun J."/>
            <person name="Gong X."/>
            <person name="Wang C."/>
            <person name="Wang H."/>
        </authorList>
    </citation>
    <scope>NUCLEOTIDE SEQUENCE</scope>
    <source>
        <strain evidence="10">DSA</strain>
    </source>
</reference>
<dbReference type="PANTHER" id="PTHR30572">
    <property type="entry name" value="MEMBRANE COMPONENT OF TRANSPORTER-RELATED"/>
    <property type="match status" value="1"/>
</dbReference>
<dbReference type="Proteomes" id="UP001172911">
    <property type="component" value="Unassembled WGS sequence"/>
</dbReference>
<feature type="transmembrane region" description="Helical" evidence="7">
    <location>
        <begin position="21"/>
        <end position="42"/>
    </location>
</feature>
<dbReference type="Pfam" id="PF12704">
    <property type="entry name" value="MacB_PCD"/>
    <property type="match status" value="1"/>
</dbReference>
<dbReference type="AlphaFoldDB" id="A0AAW7Z879"/>
<dbReference type="RefSeq" id="WP_304540162.1">
    <property type="nucleotide sequence ID" value="NZ_JARPTC010000001.1"/>
</dbReference>
<feature type="domain" description="ABC3 transporter permease C-terminal" evidence="8">
    <location>
        <begin position="275"/>
        <end position="388"/>
    </location>
</feature>
<feature type="transmembrane region" description="Helical" evidence="7">
    <location>
        <begin position="268"/>
        <end position="296"/>
    </location>
</feature>
<evidence type="ECO:0000256" key="3">
    <source>
        <dbReference type="ARBA" id="ARBA00022692"/>
    </source>
</evidence>
<protein>
    <submittedName>
        <fullName evidence="10">ABC transporter permease</fullName>
    </submittedName>
</protein>